<dbReference type="AlphaFoldDB" id="A0AAP0HLK9"/>
<organism evidence="4 5">
    <name type="scientific">Stephania cephalantha</name>
    <dbReference type="NCBI Taxonomy" id="152367"/>
    <lineage>
        <taxon>Eukaryota</taxon>
        <taxon>Viridiplantae</taxon>
        <taxon>Streptophyta</taxon>
        <taxon>Embryophyta</taxon>
        <taxon>Tracheophyta</taxon>
        <taxon>Spermatophyta</taxon>
        <taxon>Magnoliopsida</taxon>
        <taxon>Ranunculales</taxon>
        <taxon>Menispermaceae</taxon>
        <taxon>Menispermoideae</taxon>
        <taxon>Cissampelideae</taxon>
        <taxon>Stephania</taxon>
    </lineage>
</organism>
<comment type="similarity">
    <text evidence="1">Belongs to the UDP-glycosyltransferase family.</text>
</comment>
<name>A0AAP0HLK9_9MAGN</name>
<dbReference type="PANTHER" id="PTHR48048">
    <property type="entry name" value="GLYCOSYLTRANSFERASE"/>
    <property type="match status" value="1"/>
</dbReference>
<comment type="caution">
    <text evidence="4">The sequence shown here is derived from an EMBL/GenBank/DDBJ whole genome shotgun (WGS) entry which is preliminary data.</text>
</comment>
<keyword evidence="2" id="KW-0328">Glycosyltransferase</keyword>
<dbReference type="Proteomes" id="UP001419268">
    <property type="component" value="Unassembled WGS sequence"/>
</dbReference>
<dbReference type="Gene3D" id="3.40.50.2000">
    <property type="entry name" value="Glycogen Phosphorylase B"/>
    <property type="match status" value="1"/>
</dbReference>
<protein>
    <submittedName>
        <fullName evidence="4">Uncharacterized protein</fullName>
    </submittedName>
</protein>
<dbReference type="PANTHER" id="PTHR48048:SF76">
    <property type="entry name" value="UDP-GLYCOSYLTRANSFERASE 708D1-LIKE"/>
    <property type="match status" value="1"/>
</dbReference>
<feature type="region of interest" description="Disordered" evidence="3">
    <location>
        <begin position="150"/>
        <end position="174"/>
    </location>
</feature>
<evidence type="ECO:0000313" key="5">
    <source>
        <dbReference type="Proteomes" id="UP001419268"/>
    </source>
</evidence>
<feature type="region of interest" description="Disordered" evidence="3">
    <location>
        <begin position="105"/>
        <end position="127"/>
    </location>
</feature>
<keyword evidence="5" id="KW-1185">Reference proteome</keyword>
<dbReference type="EMBL" id="JBBNAG010000012">
    <property type="protein sequence ID" value="KAK9088846.1"/>
    <property type="molecule type" value="Genomic_DNA"/>
</dbReference>
<dbReference type="GO" id="GO:0035251">
    <property type="term" value="F:UDP-glucosyltransferase activity"/>
    <property type="evidence" value="ECO:0007669"/>
    <property type="project" value="InterPro"/>
</dbReference>
<evidence type="ECO:0000256" key="2">
    <source>
        <dbReference type="ARBA" id="ARBA00022676"/>
    </source>
</evidence>
<evidence type="ECO:0000256" key="3">
    <source>
        <dbReference type="SAM" id="MobiDB-lite"/>
    </source>
</evidence>
<dbReference type="InterPro" id="IPR050481">
    <property type="entry name" value="UDP-glycosyltransf_plant"/>
</dbReference>
<reference evidence="4 5" key="1">
    <citation type="submission" date="2024-01" db="EMBL/GenBank/DDBJ databases">
        <title>Genome assemblies of Stephania.</title>
        <authorList>
            <person name="Yang L."/>
        </authorList>
    </citation>
    <scope>NUCLEOTIDE SEQUENCE [LARGE SCALE GENOMIC DNA]</scope>
    <source>
        <strain evidence="4">JXDWG</strain>
        <tissue evidence="4">Leaf</tissue>
    </source>
</reference>
<evidence type="ECO:0000313" key="4">
    <source>
        <dbReference type="EMBL" id="KAK9088846.1"/>
    </source>
</evidence>
<dbReference type="SUPFAM" id="SSF53756">
    <property type="entry name" value="UDP-Glycosyltransferase/glycogen phosphorylase"/>
    <property type="match status" value="1"/>
</dbReference>
<gene>
    <name evidence="4" type="ORF">Scep_027928</name>
</gene>
<proteinExistence type="inferred from homology"/>
<evidence type="ECO:0000256" key="1">
    <source>
        <dbReference type="ARBA" id="ARBA00009995"/>
    </source>
</evidence>
<keyword evidence="2" id="KW-0808">Transferase</keyword>
<accession>A0AAP0HLK9</accession>
<sequence>MASWLDEQEEGSVVYLIFGSRTAMSREQMRELGEGLVRSGHKFLWVVEGKKVDREDEEAVGEVVGGGQGIEEAVAEGVSDGYPSMQDSFLDSVVVFEGSFGTGNRLSGEHASKERKADELTQSRPDTPINETELYLSVVECDDKGRTYGLGWTPSRSQRRHATAGGDGGRARDGDGAGSSGLFLLLMSPSSFCGGTSKRCIHTFFGLCTITLYPKISCERSKAS</sequence>
<feature type="compositionally biased region" description="Basic and acidic residues" evidence="3">
    <location>
        <begin position="107"/>
        <end position="121"/>
    </location>
</feature>